<protein>
    <submittedName>
        <fullName evidence="1">Uncharacterized protein</fullName>
    </submittedName>
</protein>
<reference evidence="1" key="2">
    <citation type="submission" date="2025-09" db="UniProtKB">
        <authorList>
            <consortium name="EnsemblPlants"/>
        </authorList>
    </citation>
    <scope>IDENTIFICATION</scope>
</reference>
<keyword evidence="2" id="KW-1185">Reference proteome</keyword>
<evidence type="ECO:0000313" key="1">
    <source>
        <dbReference type="EnsemblPlants" id="AVESA.00010b.r2.1CG0110450.1.CDS.1"/>
    </source>
</evidence>
<evidence type="ECO:0000313" key="2">
    <source>
        <dbReference type="Proteomes" id="UP001732700"/>
    </source>
</evidence>
<proteinExistence type="predicted"/>
<name>A0ACD5TR23_AVESA</name>
<dbReference type="Proteomes" id="UP001732700">
    <property type="component" value="Chromosome 1C"/>
</dbReference>
<sequence length="298" mass="31517">MSHHLLDHGHRDGSWIGFAFACVDDDGSPRPQPCPCIANESNIPANHATHSLTHISHIRSRDLCLSRCNLSSPGIFLPYAPMARAALFCIAIAVSLFPAQPALAAAACGAERCGNVTVSYPFGVVSGAGENGCAQLGFQVHCDAGGTPYLGYYEFDVGLQILAIFYANASLLVSDVHKLGDFSAAGCHVPTANTASKVAAPFFISGLNRNLFFYDCGDSPARAVREREGLVGTVCRNNTFVRAGGRYGDEPGDYAIQGCSDTAVTVRGPSYGEVNASDYRELISDGFLLTWQPGSSGE</sequence>
<organism evidence="1 2">
    <name type="scientific">Avena sativa</name>
    <name type="common">Oat</name>
    <dbReference type="NCBI Taxonomy" id="4498"/>
    <lineage>
        <taxon>Eukaryota</taxon>
        <taxon>Viridiplantae</taxon>
        <taxon>Streptophyta</taxon>
        <taxon>Embryophyta</taxon>
        <taxon>Tracheophyta</taxon>
        <taxon>Spermatophyta</taxon>
        <taxon>Magnoliopsida</taxon>
        <taxon>Liliopsida</taxon>
        <taxon>Poales</taxon>
        <taxon>Poaceae</taxon>
        <taxon>BOP clade</taxon>
        <taxon>Pooideae</taxon>
        <taxon>Poodae</taxon>
        <taxon>Poeae</taxon>
        <taxon>Poeae Chloroplast Group 1 (Aveneae type)</taxon>
        <taxon>Aveninae</taxon>
        <taxon>Avena</taxon>
    </lineage>
</organism>
<accession>A0ACD5TR23</accession>
<reference evidence="1" key="1">
    <citation type="submission" date="2021-05" db="EMBL/GenBank/DDBJ databases">
        <authorList>
            <person name="Scholz U."/>
            <person name="Mascher M."/>
            <person name="Fiebig A."/>
        </authorList>
    </citation>
    <scope>NUCLEOTIDE SEQUENCE [LARGE SCALE GENOMIC DNA]</scope>
</reference>
<dbReference type="EnsemblPlants" id="AVESA.00010b.r2.1CG0110450.1">
    <property type="protein sequence ID" value="AVESA.00010b.r2.1CG0110450.1.CDS.1"/>
    <property type="gene ID" value="AVESA.00010b.r2.1CG0110450"/>
</dbReference>